<dbReference type="SUPFAM" id="SSF52075">
    <property type="entry name" value="Outer arm dynein light chain 1"/>
    <property type="match status" value="1"/>
</dbReference>
<keyword evidence="1" id="KW-0812">Transmembrane</keyword>
<protein>
    <submittedName>
        <fullName evidence="2">Leucine-rich repeat domain-containing protein</fullName>
    </submittedName>
</protein>
<evidence type="ECO:0000313" key="3">
    <source>
        <dbReference type="Proteomes" id="UP000253934"/>
    </source>
</evidence>
<dbReference type="Gene3D" id="3.80.10.10">
    <property type="entry name" value="Ribonuclease Inhibitor"/>
    <property type="match status" value="1"/>
</dbReference>
<accession>A0A369KXF5</accession>
<name>A0A369KXF5_9BACT</name>
<evidence type="ECO:0000256" key="1">
    <source>
        <dbReference type="SAM" id="Phobius"/>
    </source>
</evidence>
<dbReference type="EMBL" id="QOVW01000061">
    <property type="protein sequence ID" value="RDB36394.1"/>
    <property type="molecule type" value="Genomic_DNA"/>
</dbReference>
<organism evidence="2 3">
    <name type="scientific">Spirobacillus cienkowskii</name>
    <dbReference type="NCBI Taxonomy" id="495820"/>
    <lineage>
        <taxon>Bacteria</taxon>
        <taxon>Pseudomonadati</taxon>
        <taxon>Bdellovibrionota</taxon>
        <taxon>Oligoflexia</taxon>
        <taxon>Silvanigrellales</taxon>
        <taxon>Spirobacillus</taxon>
    </lineage>
</organism>
<keyword evidence="1" id="KW-0472">Membrane</keyword>
<dbReference type="AlphaFoldDB" id="A0A369KXF5"/>
<reference evidence="2" key="1">
    <citation type="submission" date="2018-04" db="EMBL/GenBank/DDBJ databases">
        <title>Draft genome sequence of the Candidatus Spirobacillus cienkowskii, a pathogen of freshwater Daphnia species, reconstructed from hemolymph metagenomic reads.</title>
        <authorList>
            <person name="Bresciani L."/>
            <person name="Lemos L.N."/>
            <person name="Wale N."/>
            <person name="Lin J.Y."/>
            <person name="Fernandes G.R."/>
            <person name="Duffy M.A."/>
            <person name="Rodrigues J.M."/>
        </authorList>
    </citation>
    <scope>NUCLEOTIDE SEQUENCE [LARGE SCALE GENOMIC DNA]</scope>
    <source>
        <strain evidence="2">Binning01</strain>
    </source>
</reference>
<dbReference type="InterPro" id="IPR032675">
    <property type="entry name" value="LRR_dom_sf"/>
</dbReference>
<comment type="caution">
    <text evidence="2">The sequence shown here is derived from an EMBL/GenBank/DDBJ whole genome shotgun (WGS) entry which is preliminary data.</text>
</comment>
<keyword evidence="1" id="KW-1133">Transmembrane helix</keyword>
<dbReference type="PROSITE" id="PS51450">
    <property type="entry name" value="LRR"/>
    <property type="match status" value="3"/>
</dbReference>
<keyword evidence="3" id="KW-1185">Reference proteome</keyword>
<gene>
    <name evidence="2" type="ORF">DCC88_05180</name>
</gene>
<dbReference type="Proteomes" id="UP000253934">
    <property type="component" value="Unassembled WGS sequence"/>
</dbReference>
<sequence>MNYKFLYLSSFLNPLIFCYFVLIIILVYHLNTFCNEKELSIFFSNNKIFLEKNNKLVNISSQINIYKKFHSFEVVSGPEFCNKIISLSNNYLEIKDPLNNMQTYSECKIILKDKFKSNEIQLLIKLNRMFTSWCSMNGKSNTGVNKTVNAVLKVMQIENCEYAFLDETLSNARMLNLSNQKLYDLSPIASLLNLRALWLDDNEVNDLNPLGSLKNLKKLQWLFLGSNLIEKVDSLKFLNNIKVLSIKNNNIYNLTPLFQLNENSLIIANGNPAQSEVCKYFDKENNGYKKINWLEKLCQNPL</sequence>
<evidence type="ECO:0000313" key="2">
    <source>
        <dbReference type="EMBL" id="RDB36394.1"/>
    </source>
</evidence>
<proteinExistence type="predicted"/>
<dbReference type="InterPro" id="IPR001611">
    <property type="entry name" value="Leu-rich_rpt"/>
</dbReference>
<feature type="transmembrane region" description="Helical" evidence="1">
    <location>
        <begin position="12"/>
        <end position="30"/>
    </location>
</feature>